<feature type="region of interest" description="Disordered" evidence="1">
    <location>
        <begin position="573"/>
        <end position="598"/>
    </location>
</feature>
<feature type="compositionally biased region" description="Polar residues" evidence="1">
    <location>
        <begin position="931"/>
        <end position="951"/>
    </location>
</feature>
<evidence type="ECO:0000313" key="4">
    <source>
        <dbReference type="Proteomes" id="UP000053257"/>
    </source>
</evidence>
<dbReference type="CDD" id="cd00072">
    <property type="entry name" value="GYF"/>
    <property type="match status" value="1"/>
</dbReference>
<dbReference type="EMBL" id="KN840625">
    <property type="protein sequence ID" value="KIP03267.1"/>
    <property type="molecule type" value="Genomic_DNA"/>
</dbReference>
<dbReference type="Proteomes" id="UP000053257">
    <property type="component" value="Unassembled WGS sequence"/>
</dbReference>
<feature type="region of interest" description="Disordered" evidence="1">
    <location>
        <begin position="228"/>
        <end position="330"/>
    </location>
</feature>
<feature type="region of interest" description="Disordered" evidence="1">
    <location>
        <begin position="674"/>
        <end position="737"/>
    </location>
</feature>
<organism evidence="3 4">
    <name type="scientific">Phlebiopsis gigantea (strain 11061_1 CR5-6)</name>
    <name type="common">White-rot fungus</name>
    <name type="synonym">Peniophora gigantea</name>
    <dbReference type="NCBI Taxonomy" id="745531"/>
    <lineage>
        <taxon>Eukaryota</taxon>
        <taxon>Fungi</taxon>
        <taxon>Dikarya</taxon>
        <taxon>Basidiomycota</taxon>
        <taxon>Agaricomycotina</taxon>
        <taxon>Agaricomycetes</taxon>
        <taxon>Polyporales</taxon>
        <taxon>Phanerochaetaceae</taxon>
        <taxon>Phlebiopsis</taxon>
    </lineage>
</organism>
<sequence>MTATTLHFGPEWMRTKQAPSRTNPSPPLTTSLSTGASSYSALVTPVLQAPLEKRDLAHPFRYSKEDLIRIYKEGGGKGGLGLEVERWDGIVRELGADPISLKEIGETEKKLFAGPLNSEMRRRPSTDYLSLSTPGLTERPKLNHTTTGPNSPLRERLGGYMGRRRDSTDQQLSLSLPRKVSQTSLQTMPLSPREALPSPRTRIPGTAGIDGVLSDSWHVRRKTSEGLLNSSIRTGEAAENGGPQATGIKEEDEEKGGAVNTDSGTANGASGASQNEPSPAYPTSELHEPHPSANHVSPGIGKLSLNTNGNGASANGTTPSTPADGAPTGPPPGIVDLSTIEWSYLDPQGQVQGPFPAATMQKWYGDGYFTPNLLMKRTHLDTDWISVGEMIARVGHTRIFLTPIPNAPPPGLPRRDPLLDGPASDGAFASPFQPVPARALRTSAIDSYLHNGSLVPDSPSSTFSGGRFSNSSPDPAVFSGRLGGHHFNDAPVGPRLASLVSTSNEQPRRSTFDEPVDPTLVSRPSFGNYASGRTGSVDGLGYNVMETAGTVDSGPFVQQGHDSTFGARSAFHATRASQSSPMNNGQPTPGLSDFAPTTGYREAPRMFNRDSFIDRPDAQHPFANGGVPYSPSGQSFNQAQHAFGSQADNRPLHSFIPDRQPITPLAQPRTIQQPFIPSPAVSSPWPPQDPSTLRRPGPFDPEYPTARNTVVSQPHRTITPSQSFSQVPPVPAAPAVTTGNDQSAWLAASQGAVSEGWTSDSLTAANLGHHNRQQEEQARQQDHPAAAVAESPIAGELSAQGAAPPADTSPEPPVVQAVEPETSSTKRRRKPSSQTPSAPVPQVATPSKHTSVPAPTVTKPPSPISIAEAAKQPAWGAGDDDKKKTSSVPLGLREIQEMETKKLEARKATERERERAARAAAASSSSAEEVQTLSWGLPTSQVGARSSTASKEPTAPQPSASPVVSSPPVWTTAAKAPVVKKTMKEIQEEEEKRKKTAAKEKETVAAAARRAYADTTTKAATPVQTGGAWTTVGTGGKVNAAVATPVARPTVTTSTSTKSVTGPTAAPTLSVASVVSRTTASPIPTRSPVITTTVKLAPAKVEEPPSPPSHDFLKWMTDSLKGLNNSVNLEEITSMLLTFPLDPDPSTVEIISDLIYANSTTLDGRRFAAEFVSKRKVDSKGSAAAGRPLSIADVVKTQPKPVQNEWGGFKVVNKKKKTGRS</sequence>
<feature type="compositionally biased region" description="Basic and acidic residues" evidence="1">
    <location>
        <begin position="982"/>
        <end position="1003"/>
    </location>
</feature>
<feature type="domain" description="GYF" evidence="2">
    <location>
        <begin position="339"/>
        <end position="395"/>
    </location>
</feature>
<accession>A0A0C3S1R2</accession>
<feature type="compositionally biased region" description="Low complexity" evidence="1">
    <location>
        <begin position="953"/>
        <end position="973"/>
    </location>
</feature>
<feature type="compositionally biased region" description="Polar residues" evidence="1">
    <location>
        <begin position="575"/>
        <end position="589"/>
    </location>
</feature>
<dbReference type="InterPro" id="IPR003169">
    <property type="entry name" value="GYF"/>
</dbReference>
<evidence type="ECO:0000256" key="1">
    <source>
        <dbReference type="SAM" id="MobiDB-lite"/>
    </source>
</evidence>
<proteinExistence type="predicted"/>
<feature type="region of interest" description="Disordered" evidence="1">
    <location>
        <begin position="1"/>
        <end position="35"/>
    </location>
</feature>
<gene>
    <name evidence="3" type="ORF">PHLGIDRAFT_130262</name>
</gene>
<dbReference type="Pfam" id="PF02213">
    <property type="entry name" value="GYF"/>
    <property type="match status" value="1"/>
</dbReference>
<evidence type="ECO:0000313" key="3">
    <source>
        <dbReference type="EMBL" id="KIP03267.1"/>
    </source>
</evidence>
<dbReference type="HOGENOM" id="CLU_269914_0_0_1"/>
<dbReference type="PANTHER" id="PTHR14445">
    <property type="entry name" value="GRB10 INTERACTING GYF PROTEIN"/>
    <property type="match status" value="1"/>
</dbReference>
<feature type="compositionally biased region" description="Basic and acidic residues" evidence="1">
    <location>
        <begin position="153"/>
        <end position="168"/>
    </location>
</feature>
<feature type="region of interest" description="Disordered" evidence="1">
    <location>
        <begin position="797"/>
        <end position="1022"/>
    </location>
</feature>
<feature type="compositionally biased region" description="Low complexity" evidence="1">
    <location>
        <begin position="1004"/>
        <end position="1022"/>
    </location>
</feature>
<name>A0A0C3S1R2_PHLG1</name>
<dbReference type="OrthoDB" id="6415790at2759"/>
<feature type="compositionally biased region" description="Polar residues" evidence="1">
    <location>
        <begin position="706"/>
        <end position="719"/>
    </location>
</feature>
<feature type="compositionally biased region" description="Low complexity" evidence="1">
    <location>
        <begin position="814"/>
        <end position="823"/>
    </location>
</feature>
<protein>
    <recommendedName>
        <fullName evidence="2">GYF domain-containing protein</fullName>
    </recommendedName>
</protein>
<feature type="region of interest" description="Disordered" evidence="1">
    <location>
        <begin position="612"/>
        <end position="637"/>
    </location>
</feature>
<feature type="compositionally biased region" description="Polar residues" evidence="1">
    <location>
        <begin position="169"/>
        <end position="189"/>
    </location>
</feature>
<dbReference type="STRING" id="745531.A0A0C3S1R2"/>
<keyword evidence="4" id="KW-1185">Reference proteome</keyword>
<reference evidence="3 4" key="1">
    <citation type="journal article" date="2014" name="PLoS Genet.">
        <title>Analysis of the Phlebiopsis gigantea genome, transcriptome and secretome provides insight into its pioneer colonization strategies of wood.</title>
        <authorList>
            <person name="Hori C."/>
            <person name="Ishida T."/>
            <person name="Igarashi K."/>
            <person name="Samejima M."/>
            <person name="Suzuki H."/>
            <person name="Master E."/>
            <person name="Ferreira P."/>
            <person name="Ruiz-Duenas F.J."/>
            <person name="Held B."/>
            <person name="Canessa P."/>
            <person name="Larrondo L.F."/>
            <person name="Schmoll M."/>
            <person name="Druzhinina I.S."/>
            <person name="Kubicek C.P."/>
            <person name="Gaskell J.A."/>
            <person name="Kersten P."/>
            <person name="St John F."/>
            <person name="Glasner J."/>
            <person name="Sabat G."/>
            <person name="Splinter BonDurant S."/>
            <person name="Syed K."/>
            <person name="Yadav J."/>
            <person name="Mgbeahuruike A.C."/>
            <person name="Kovalchuk A."/>
            <person name="Asiegbu F.O."/>
            <person name="Lackner G."/>
            <person name="Hoffmeister D."/>
            <person name="Rencoret J."/>
            <person name="Gutierrez A."/>
            <person name="Sun H."/>
            <person name="Lindquist E."/>
            <person name="Barry K."/>
            <person name="Riley R."/>
            <person name="Grigoriev I.V."/>
            <person name="Henrissat B."/>
            <person name="Kues U."/>
            <person name="Berka R.M."/>
            <person name="Martinez A.T."/>
            <person name="Covert S.F."/>
            <person name="Blanchette R.A."/>
            <person name="Cullen D."/>
        </authorList>
    </citation>
    <scope>NUCLEOTIDE SEQUENCE [LARGE SCALE GENOMIC DNA]</scope>
    <source>
        <strain evidence="3 4">11061_1 CR5-6</strain>
    </source>
</reference>
<dbReference type="SUPFAM" id="SSF55277">
    <property type="entry name" value="GYF domain"/>
    <property type="match status" value="1"/>
</dbReference>
<dbReference type="Gene3D" id="3.30.1490.40">
    <property type="match status" value="1"/>
</dbReference>
<dbReference type="AlphaFoldDB" id="A0A0C3S1R2"/>
<dbReference type="PANTHER" id="PTHR14445:SF36">
    <property type="entry name" value="FI03272P-RELATED"/>
    <property type="match status" value="1"/>
</dbReference>
<feature type="compositionally biased region" description="Basic and acidic residues" evidence="1">
    <location>
        <begin position="894"/>
        <end position="917"/>
    </location>
</feature>
<dbReference type="InterPro" id="IPR035445">
    <property type="entry name" value="GYF-like_dom_sf"/>
</dbReference>
<feature type="compositionally biased region" description="Low complexity" evidence="1">
    <location>
        <begin position="918"/>
        <end position="929"/>
    </location>
</feature>
<evidence type="ECO:0000259" key="2">
    <source>
        <dbReference type="PROSITE" id="PS50829"/>
    </source>
</evidence>
<dbReference type="SMART" id="SM00444">
    <property type="entry name" value="GYF"/>
    <property type="match status" value="1"/>
</dbReference>
<feature type="compositionally biased region" description="Polar residues" evidence="1">
    <location>
        <begin position="17"/>
        <end position="35"/>
    </location>
</feature>
<dbReference type="GO" id="GO:0005829">
    <property type="term" value="C:cytosol"/>
    <property type="evidence" value="ECO:0007669"/>
    <property type="project" value="TreeGrafter"/>
</dbReference>
<dbReference type="PROSITE" id="PS50829">
    <property type="entry name" value="GYF"/>
    <property type="match status" value="1"/>
</dbReference>
<dbReference type="InterPro" id="IPR051640">
    <property type="entry name" value="GRB10-interact_GYF"/>
</dbReference>
<feature type="compositionally biased region" description="Low complexity" evidence="1">
    <location>
        <begin position="306"/>
        <end position="327"/>
    </location>
</feature>
<feature type="region of interest" description="Disordered" evidence="1">
    <location>
        <begin position="500"/>
        <end position="527"/>
    </location>
</feature>
<feature type="region of interest" description="Disordered" evidence="1">
    <location>
        <begin position="118"/>
        <end position="211"/>
    </location>
</feature>
<feature type="compositionally biased region" description="Polar residues" evidence="1">
    <location>
        <begin position="260"/>
        <end position="277"/>
    </location>
</feature>